<keyword evidence="3" id="KW-1185">Reference proteome</keyword>
<dbReference type="GO" id="GO:0003887">
    <property type="term" value="F:DNA-directed DNA polymerase activity"/>
    <property type="evidence" value="ECO:0007669"/>
    <property type="project" value="TreeGrafter"/>
</dbReference>
<sequence length="475" mass="51629">MIMPDPVKALSHTASLLTSTGRIYVTQTIQTQKSWLMEVGKPLLKFLTTVDFGNVTYEDDFERTVTAAGLCIVVNQAISGSTKESVRSSRLFVLEKKALDRNEAPHLVRVCRATGCSLKDGQEALAQVIAQETDVQSVQVVVSTEIDPETNAIAGKTISLIRGEPDDATDLYAVYRSAALSTRDVDDALKNIMWFPRLDEGLGSNGTYGAIASDITCDEALGSRNLVMVAAESASVFSNFKAINTTKTTTPFFQRQSSSSSSKPPPKKQTPSFFGTKSAKTESKQQAAPPSKNKANVVDDSDEDVSDDDDETPKFVKKSTHHKRLRVCDDSDDDDEAEFFPTPKPSHPVKKDDKPVNCPPHPTTAPTTSAGEDRPTPPALPRSQPVAVEKEEATAHRPQKRQKAVTKTHINEDGYMVTETIYEDVEGDEHPTSQTKAASSSGKLPAPPPKKKRVLKGSGTAKQSNLMDFFGKKSV</sequence>
<evidence type="ECO:0000313" key="2">
    <source>
        <dbReference type="EMBL" id="RHY19208.1"/>
    </source>
</evidence>
<dbReference type="AlphaFoldDB" id="A0A3R7A1T2"/>
<evidence type="ECO:0000256" key="1">
    <source>
        <dbReference type="SAM" id="MobiDB-lite"/>
    </source>
</evidence>
<dbReference type="Proteomes" id="UP000285060">
    <property type="component" value="Unassembled WGS sequence"/>
</dbReference>
<reference evidence="2 3" key="1">
    <citation type="submission" date="2018-08" db="EMBL/GenBank/DDBJ databases">
        <title>Aphanomyces genome sequencing and annotation.</title>
        <authorList>
            <person name="Minardi D."/>
            <person name="Oidtmann B."/>
            <person name="Van Der Giezen M."/>
            <person name="Studholme D.J."/>
        </authorList>
    </citation>
    <scope>NUCLEOTIDE SEQUENCE [LARGE SCALE GENOMIC DNA]</scope>
    <source>
        <strain evidence="2 3">NJM0002</strain>
    </source>
</reference>
<organism evidence="2 3">
    <name type="scientific">Aphanomyces invadans</name>
    <dbReference type="NCBI Taxonomy" id="157072"/>
    <lineage>
        <taxon>Eukaryota</taxon>
        <taxon>Sar</taxon>
        <taxon>Stramenopiles</taxon>
        <taxon>Oomycota</taxon>
        <taxon>Saprolegniomycetes</taxon>
        <taxon>Saprolegniales</taxon>
        <taxon>Verrucalvaceae</taxon>
        <taxon>Aphanomyces</taxon>
    </lineage>
</organism>
<dbReference type="PANTHER" id="PTHR17598">
    <property type="entry name" value="DNA POLYMERASE DELTA SUBUNIT 3"/>
    <property type="match status" value="1"/>
</dbReference>
<dbReference type="Pfam" id="PF09507">
    <property type="entry name" value="CDC27"/>
    <property type="match status" value="1"/>
</dbReference>
<comment type="caution">
    <text evidence="2">The sequence shown here is derived from an EMBL/GenBank/DDBJ whole genome shotgun (WGS) entry which is preliminary data.</text>
</comment>
<feature type="compositionally biased region" description="Basic residues" evidence="1">
    <location>
        <begin position="397"/>
        <end position="406"/>
    </location>
</feature>
<protein>
    <recommendedName>
        <fullName evidence="4">DNA polymerase delta subunit 3</fullName>
    </recommendedName>
</protein>
<gene>
    <name evidence="2" type="ORF">DYB32_010357</name>
</gene>
<feature type="compositionally biased region" description="Basic residues" evidence="1">
    <location>
        <begin position="315"/>
        <end position="325"/>
    </location>
</feature>
<dbReference type="GO" id="GO:0006271">
    <property type="term" value="P:DNA strand elongation involved in DNA replication"/>
    <property type="evidence" value="ECO:0007669"/>
    <property type="project" value="TreeGrafter"/>
</dbReference>
<dbReference type="VEuPathDB" id="FungiDB:H310_00434"/>
<feature type="compositionally biased region" description="Polar residues" evidence="1">
    <location>
        <begin position="432"/>
        <end position="442"/>
    </location>
</feature>
<feature type="compositionally biased region" description="Low complexity" evidence="1">
    <location>
        <begin position="251"/>
        <end position="262"/>
    </location>
</feature>
<dbReference type="GO" id="GO:0006297">
    <property type="term" value="P:nucleotide-excision repair, DNA gap filling"/>
    <property type="evidence" value="ECO:0007669"/>
    <property type="project" value="TreeGrafter"/>
</dbReference>
<dbReference type="EMBL" id="QUSY01002980">
    <property type="protein sequence ID" value="RHY19208.1"/>
    <property type="molecule type" value="Genomic_DNA"/>
</dbReference>
<evidence type="ECO:0008006" key="4">
    <source>
        <dbReference type="Google" id="ProtNLM"/>
    </source>
</evidence>
<dbReference type="GO" id="GO:1904161">
    <property type="term" value="P:DNA synthesis involved in UV-damage excision repair"/>
    <property type="evidence" value="ECO:0007669"/>
    <property type="project" value="TreeGrafter"/>
</dbReference>
<dbReference type="InterPro" id="IPR019038">
    <property type="entry name" value="POLD3"/>
</dbReference>
<dbReference type="PANTHER" id="PTHR17598:SF13">
    <property type="entry name" value="DNA POLYMERASE DELTA SUBUNIT 3"/>
    <property type="match status" value="1"/>
</dbReference>
<dbReference type="GO" id="GO:0043625">
    <property type="term" value="C:delta DNA polymerase complex"/>
    <property type="evidence" value="ECO:0007669"/>
    <property type="project" value="InterPro"/>
</dbReference>
<evidence type="ECO:0000313" key="3">
    <source>
        <dbReference type="Proteomes" id="UP000285060"/>
    </source>
</evidence>
<proteinExistence type="predicted"/>
<feature type="compositionally biased region" description="Acidic residues" evidence="1">
    <location>
        <begin position="299"/>
        <end position="311"/>
    </location>
</feature>
<name>A0A3R7A1T2_9STRA</name>
<accession>A0A3R7A1T2</accession>
<feature type="region of interest" description="Disordered" evidence="1">
    <location>
        <begin position="251"/>
        <end position="475"/>
    </location>
</feature>